<dbReference type="InterPro" id="IPR036396">
    <property type="entry name" value="Cyt_P450_sf"/>
</dbReference>
<dbReference type="FunFam" id="1.10.630.10:FF:000238">
    <property type="entry name" value="Cytochrome P450 2A6"/>
    <property type="match status" value="1"/>
</dbReference>
<feature type="binding site" description="axial binding residue" evidence="13">
    <location>
        <position position="179"/>
    </location>
    <ligand>
        <name>heme</name>
        <dbReference type="ChEBI" id="CHEBI:30413"/>
    </ligand>
    <ligandPart>
        <name>Fe</name>
        <dbReference type="ChEBI" id="CHEBI:18248"/>
    </ligandPart>
</feature>
<dbReference type="PANTHER" id="PTHR24300:SF153">
    <property type="entry name" value="CYTOCHROME P450 2G1-LIKE-RELATED"/>
    <property type="match status" value="1"/>
</dbReference>
<dbReference type="InterPro" id="IPR001128">
    <property type="entry name" value="Cyt_P450"/>
</dbReference>
<proteinExistence type="inferred from homology"/>
<keyword evidence="7" id="KW-0256">Endoplasmic reticulum</keyword>
<comment type="caution">
    <text evidence="14">The sequence shown here is derived from an EMBL/GenBank/DDBJ whole genome shotgun (WGS) entry which is preliminary data.</text>
</comment>
<organism evidence="14 15">
    <name type="scientific">Engystomops pustulosus</name>
    <name type="common">Tungara frog</name>
    <name type="synonym">Physalaemus pustulosus</name>
    <dbReference type="NCBI Taxonomy" id="76066"/>
    <lineage>
        <taxon>Eukaryota</taxon>
        <taxon>Metazoa</taxon>
        <taxon>Chordata</taxon>
        <taxon>Craniata</taxon>
        <taxon>Vertebrata</taxon>
        <taxon>Euteleostomi</taxon>
        <taxon>Amphibia</taxon>
        <taxon>Batrachia</taxon>
        <taxon>Anura</taxon>
        <taxon>Neobatrachia</taxon>
        <taxon>Hyloidea</taxon>
        <taxon>Leptodactylidae</taxon>
        <taxon>Leiuperinae</taxon>
        <taxon>Engystomops</taxon>
    </lineage>
</organism>
<keyword evidence="5 13" id="KW-0349">Heme</keyword>
<gene>
    <name evidence="14" type="ORF">GDO81_003164</name>
</gene>
<evidence type="ECO:0000256" key="12">
    <source>
        <dbReference type="ARBA" id="ARBA00023136"/>
    </source>
</evidence>
<dbReference type="Gene3D" id="1.10.630.10">
    <property type="entry name" value="Cytochrome P450"/>
    <property type="match status" value="1"/>
</dbReference>
<protein>
    <recommendedName>
        <fullName evidence="16">Cytochrome P450</fullName>
    </recommendedName>
</protein>
<evidence type="ECO:0000256" key="10">
    <source>
        <dbReference type="ARBA" id="ARBA00023004"/>
    </source>
</evidence>
<dbReference type="InterPro" id="IPR002401">
    <property type="entry name" value="Cyt_P450_E_grp-I"/>
</dbReference>
<evidence type="ECO:0000256" key="5">
    <source>
        <dbReference type="ARBA" id="ARBA00022617"/>
    </source>
</evidence>
<comment type="subcellular location">
    <subcellularLocation>
        <location evidence="3">Endoplasmic reticulum membrane</location>
        <topology evidence="3">Peripheral membrane protein</topology>
    </subcellularLocation>
    <subcellularLocation>
        <location evidence="2">Microsome membrane</location>
        <topology evidence="2">Peripheral membrane protein</topology>
    </subcellularLocation>
</comment>
<keyword evidence="10 13" id="KW-0408">Iron</keyword>
<dbReference type="SUPFAM" id="SSF48264">
    <property type="entry name" value="Cytochrome P450"/>
    <property type="match status" value="1"/>
</dbReference>
<evidence type="ECO:0000256" key="1">
    <source>
        <dbReference type="ARBA" id="ARBA00001971"/>
    </source>
</evidence>
<keyword evidence="12" id="KW-0472">Membrane</keyword>
<reference evidence="14" key="1">
    <citation type="thesis" date="2020" institute="ProQuest LLC" country="789 East Eisenhower Parkway, Ann Arbor, MI, USA">
        <title>Comparative Genomics and Chromosome Evolution.</title>
        <authorList>
            <person name="Mudd A.B."/>
        </authorList>
    </citation>
    <scope>NUCLEOTIDE SEQUENCE</scope>
    <source>
        <strain evidence="14">237g6f4</strain>
        <tissue evidence="14">Blood</tissue>
    </source>
</reference>
<evidence type="ECO:0000256" key="6">
    <source>
        <dbReference type="ARBA" id="ARBA00022723"/>
    </source>
</evidence>
<keyword evidence="8" id="KW-0492">Microsome</keyword>
<dbReference type="EMBL" id="WNYA01000010">
    <property type="protein sequence ID" value="KAG8552931.1"/>
    <property type="molecule type" value="Genomic_DNA"/>
</dbReference>
<dbReference type="InterPro" id="IPR050182">
    <property type="entry name" value="Cytochrome_P450_fam2"/>
</dbReference>
<dbReference type="Pfam" id="PF00067">
    <property type="entry name" value="p450"/>
    <property type="match status" value="1"/>
</dbReference>
<keyword evidence="15" id="KW-1185">Reference proteome</keyword>
<evidence type="ECO:0000256" key="4">
    <source>
        <dbReference type="ARBA" id="ARBA00010617"/>
    </source>
</evidence>
<dbReference type="AlphaFoldDB" id="A0AAV6ZUH9"/>
<dbReference type="PRINTS" id="PR00385">
    <property type="entry name" value="P450"/>
</dbReference>
<dbReference type="PANTHER" id="PTHR24300">
    <property type="entry name" value="CYTOCHROME P450 508A4-RELATED"/>
    <property type="match status" value="1"/>
</dbReference>
<dbReference type="GO" id="GO:0005506">
    <property type="term" value="F:iron ion binding"/>
    <property type="evidence" value="ECO:0007669"/>
    <property type="project" value="InterPro"/>
</dbReference>
<evidence type="ECO:0000256" key="9">
    <source>
        <dbReference type="ARBA" id="ARBA00023002"/>
    </source>
</evidence>
<evidence type="ECO:0000256" key="2">
    <source>
        <dbReference type="ARBA" id="ARBA00004174"/>
    </source>
</evidence>
<dbReference type="GO" id="GO:0016712">
    <property type="term" value="F:oxidoreductase activity, acting on paired donors, with incorporation or reduction of molecular oxygen, reduced flavin or flavoprotein as one donor, and incorporation of one atom of oxygen"/>
    <property type="evidence" value="ECO:0007669"/>
    <property type="project" value="TreeGrafter"/>
</dbReference>
<evidence type="ECO:0000256" key="11">
    <source>
        <dbReference type="ARBA" id="ARBA00023033"/>
    </source>
</evidence>
<name>A0AAV6ZUH9_ENGPU</name>
<evidence type="ECO:0000256" key="13">
    <source>
        <dbReference type="PIRSR" id="PIRSR602401-1"/>
    </source>
</evidence>
<keyword evidence="6 13" id="KW-0479">Metal-binding</keyword>
<evidence type="ECO:0000256" key="7">
    <source>
        <dbReference type="ARBA" id="ARBA00022824"/>
    </source>
</evidence>
<accession>A0AAV6ZUH9</accession>
<dbReference type="GO" id="GO:0020037">
    <property type="term" value="F:heme binding"/>
    <property type="evidence" value="ECO:0007669"/>
    <property type="project" value="InterPro"/>
</dbReference>
<dbReference type="Proteomes" id="UP000824782">
    <property type="component" value="Unassembled WGS sequence"/>
</dbReference>
<dbReference type="GO" id="GO:0019373">
    <property type="term" value="P:epoxygenase P450 pathway"/>
    <property type="evidence" value="ECO:0007669"/>
    <property type="project" value="TreeGrafter"/>
</dbReference>
<dbReference type="PRINTS" id="PR00463">
    <property type="entry name" value="EP450I"/>
</dbReference>
<evidence type="ECO:0008006" key="16">
    <source>
        <dbReference type="Google" id="ProtNLM"/>
    </source>
</evidence>
<evidence type="ECO:0000313" key="14">
    <source>
        <dbReference type="EMBL" id="KAG8552931.1"/>
    </source>
</evidence>
<dbReference type="GO" id="GO:0005789">
    <property type="term" value="C:endoplasmic reticulum membrane"/>
    <property type="evidence" value="ECO:0007669"/>
    <property type="project" value="UniProtKB-SubCell"/>
</dbReference>
<evidence type="ECO:0000313" key="15">
    <source>
        <dbReference type="Proteomes" id="UP000824782"/>
    </source>
</evidence>
<dbReference type="GO" id="GO:0008392">
    <property type="term" value="F:arachidonate epoxygenase activity"/>
    <property type="evidence" value="ECO:0007669"/>
    <property type="project" value="TreeGrafter"/>
</dbReference>
<sequence length="234" mass="26844">MSFVIFMVSIMKLCFLQEKNNPKSEFHETNLLDSTLQIFFAGVETISTTLTYSLLLLMKYPDVLAKVHQEIDKVIGRDRWPRNQDRNQMPFTDAVIHEIQRFIDLLPMGLPRKTTKDITFRGYSIPKDTNVFPMLSSVLKDPTCFPHPNEFNPRNFLDENGEFKKNDAFMPLAAGKRICLGQALARLEVFILLITLLQNFTLKSPVAPDDLDITPDISGLGNFPKLYKMAFIPR</sequence>
<evidence type="ECO:0000256" key="3">
    <source>
        <dbReference type="ARBA" id="ARBA00004406"/>
    </source>
</evidence>
<evidence type="ECO:0000256" key="8">
    <source>
        <dbReference type="ARBA" id="ARBA00022848"/>
    </source>
</evidence>
<comment type="similarity">
    <text evidence="4">Belongs to the cytochrome P450 family.</text>
</comment>
<keyword evidence="11" id="KW-0503">Monooxygenase</keyword>
<keyword evidence="9" id="KW-0560">Oxidoreductase</keyword>
<dbReference type="GO" id="GO:0006805">
    <property type="term" value="P:xenobiotic metabolic process"/>
    <property type="evidence" value="ECO:0007669"/>
    <property type="project" value="TreeGrafter"/>
</dbReference>
<comment type="cofactor">
    <cofactor evidence="1 13">
        <name>heme</name>
        <dbReference type="ChEBI" id="CHEBI:30413"/>
    </cofactor>
</comment>